<dbReference type="Proteomes" id="UP001055072">
    <property type="component" value="Unassembled WGS sequence"/>
</dbReference>
<reference evidence="1" key="1">
    <citation type="journal article" date="2021" name="Environ. Microbiol.">
        <title>Gene family expansions and transcriptome signatures uncover fungal adaptations to wood decay.</title>
        <authorList>
            <person name="Hage H."/>
            <person name="Miyauchi S."/>
            <person name="Viragh M."/>
            <person name="Drula E."/>
            <person name="Min B."/>
            <person name="Chaduli D."/>
            <person name="Navarro D."/>
            <person name="Favel A."/>
            <person name="Norest M."/>
            <person name="Lesage-Meessen L."/>
            <person name="Balint B."/>
            <person name="Merenyi Z."/>
            <person name="de Eugenio L."/>
            <person name="Morin E."/>
            <person name="Martinez A.T."/>
            <person name="Baldrian P."/>
            <person name="Stursova M."/>
            <person name="Martinez M.J."/>
            <person name="Novotny C."/>
            <person name="Magnuson J.K."/>
            <person name="Spatafora J.W."/>
            <person name="Maurice S."/>
            <person name="Pangilinan J."/>
            <person name="Andreopoulos W."/>
            <person name="LaButti K."/>
            <person name="Hundley H."/>
            <person name="Na H."/>
            <person name="Kuo A."/>
            <person name="Barry K."/>
            <person name="Lipzen A."/>
            <person name="Henrissat B."/>
            <person name="Riley R."/>
            <person name="Ahrendt S."/>
            <person name="Nagy L.G."/>
            <person name="Grigoriev I.V."/>
            <person name="Martin F."/>
            <person name="Rosso M.N."/>
        </authorList>
    </citation>
    <scope>NUCLEOTIDE SEQUENCE</scope>
    <source>
        <strain evidence="1">CBS 384.51</strain>
    </source>
</reference>
<sequence>MPLPSNGILSLQGHVGPGGADASKPKQAMIVRMSAETFEALEAQPNPPKVEIEFGTNPGLYVGEKFFSMRPHTENSPHELYMRSVPPSNKNTAPLRFYANVVGKFMVERELGSRVESVIRDKTAAAEKQRTERKTIMLDAPPPSAPPVKASKKKNTTTKKQNAVTSSRTMSTASSAQASRMVSPRPPPMPAPSPRSAAPSIASDSDRARLIHFLALNPRTLTEVMRSVGGIEEDQPFRQDLIDLLKAVAQPGVKPTATGAGPQKWLLKIKSWLEVKPFTYPNLSNQERLKLSEKAGSAYKKMDIPTSDPKWDDIRPPGGMSGTTSRIPSGSRPAVSQEAKAKQANPEISVKPKVPASDLPSKSERLKIPKYEEEEDSIPGGTTSKALPRRLPGSGFKMKTGSNTPPTPDLPSSRSESRKPEARPVKIEKISHHSASLPPPPPREARPAMNSNPSATRISQNGRETREFARPADPVRERPRESPAPGSSLKRKKATRDEQETEFSERESLSGMKKRKVEEPAPERRKERDLSLPKKPVIREPSPPARYKSSKYDGRSPLIPPSPLAPASSPRIPPRQPQHDRAPSLSSNRSRDDTSHRSSSARPRRKSPIYTSSEEEDDRPRRHTDASRRDRDDHRHDKPLSSAPATTVSFKKHSSAHNLLSLPDSPEVLKKIYNRRWLIYSSLRARHAALVEEIRELLRDGGDEVFLPDGDPGLPNPDELVKLREDLDREEKTLHAIMDKWEGMRKQGKTAEGPLVPRPSEA</sequence>
<organism evidence="1 2">
    <name type="scientific">Irpex rosettiformis</name>
    <dbReference type="NCBI Taxonomy" id="378272"/>
    <lineage>
        <taxon>Eukaryota</taxon>
        <taxon>Fungi</taxon>
        <taxon>Dikarya</taxon>
        <taxon>Basidiomycota</taxon>
        <taxon>Agaricomycotina</taxon>
        <taxon>Agaricomycetes</taxon>
        <taxon>Polyporales</taxon>
        <taxon>Irpicaceae</taxon>
        <taxon>Irpex</taxon>
    </lineage>
</organism>
<dbReference type="EMBL" id="MU274935">
    <property type="protein sequence ID" value="KAI0085057.1"/>
    <property type="molecule type" value="Genomic_DNA"/>
</dbReference>
<protein>
    <submittedName>
        <fullName evidence="1">Uncharacterized protein</fullName>
    </submittedName>
</protein>
<evidence type="ECO:0000313" key="2">
    <source>
        <dbReference type="Proteomes" id="UP001055072"/>
    </source>
</evidence>
<accession>A0ACB8TSN5</accession>
<name>A0ACB8TSN5_9APHY</name>
<gene>
    <name evidence="1" type="ORF">BDY19DRAFT_967795</name>
</gene>
<evidence type="ECO:0000313" key="1">
    <source>
        <dbReference type="EMBL" id="KAI0085057.1"/>
    </source>
</evidence>
<keyword evidence="2" id="KW-1185">Reference proteome</keyword>
<comment type="caution">
    <text evidence="1">The sequence shown here is derived from an EMBL/GenBank/DDBJ whole genome shotgun (WGS) entry which is preliminary data.</text>
</comment>
<proteinExistence type="predicted"/>